<evidence type="ECO:0000313" key="1">
    <source>
        <dbReference type="EMBL" id="CAG8827242.1"/>
    </source>
</evidence>
<evidence type="ECO:0000313" key="2">
    <source>
        <dbReference type="Proteomes" id="UP000789920"/>
    </source>
</evidence>
<feature type="non-terminal residue" evidence="1">
    <location>
        <position position="1"/>
    </location>
</feature>
<dbReference type="Proteomes" id="UP000789920">
    <property type="component" value="Unassembled WGS sequence"/>
</dbReference>
<accession>A0ACA9S4V8</accession>
<organism evidence="1 2">
    <name type="scientific">Racocetra persica</name>
    <dbReference type="NCBI Taxonomy" id="160502"/>
    <lineage>
        <taxon>Eukaryota</taxon>
        <taxon>Fungi</taxon>
        <taxon>Fungi incertae sedis</taxon>
        <taxon>Mucoromycota</taxon>
        <taxon>Glomeromycotina</taxon>
        <taxon>Glomeromycetes</taxon>
        <taxon>Diversisporales</taxon>
        <taxon>Gigasporaceae</taxon>
        <taxon>Racocetra</taxon>
    </lineage>
</organism>
<gene>
    <name evidence="1" type="ORF">RPERSI_LOCUS26933</name>
</gene>
<name>A0ACA9S4V8_9GLOM</name>
<reference evidence="1" key="1">
    <citation type="submission" date="2021-06" db="EMBL/GenBank/DDBJ databases">
        <authorList>
            <person name="Kallberg Y."/>
            <person name="Tangrot J."/>
            <person name="Rosling A."/>
        </authorList>
    </citation>
    <scope>NUCLEOTIDE SEQUENCE</scope>
    <source>
        <strain evidence="1">MA461A</strain>
    </source>
</reference>
<protein>
    <submittedName>
        <fullName evidence="1">18799_t:CDS:1</fullName>
    </submittedName>
</protein>
<keyword evidence="2" id="KW-1185">Reference proteome</keyword>
<dbReference type="EMBL" id="CAJVQC010093492">
    <property type="protein sequence ID" value="CAG8827242.1"/>
    <property type="molecule type" value="Genomic_DNA"/>
</dbReference>
<sequence length="55" mass="6384">YSESETQEPRTCPGFTGESSRYRAQIKKTQFVNLKANNHVFQDISSEQKISEEMK</sequence>
<comment type="caution">
    <text evidence="1">The sequence shown here is derived from an EMBL/GenBank/DDBJ whole genome shotgun (WGS) entry which is preliminary data.</text>
</comment>
<proteinExistence type="predicted"/>